<dbReference type="CDD" id="cd12797">
    <property type="entry name" value="M23_peptidase"/>
    <property type="match status" value="1"/>
</dbReference>
<dbReference type="RefSeq" id="WP_023850363.1">
    <property type="nucleotide sequence ID" value="NZ_CP047166.1"/>
</dbReference>
<dbReference type="SUPFAM" id="SSF51261">
    <property type="entry name" value="Duplicated hybrid motif"/>
    <property type="match status" value="1"/>
</dbReference>
<feature type="signal peptide" evidence="2">
    <location>
        <begin position="1"/>
        <end position="18"/>
    </location>
</feature>
<evidence type="ECO:0000313" key="4">
    <source>
        <dbReference type="EMBL" id="QRF68017.1"/>
    </source>
</evidence>
<evidence type="ECO:0000256" key="1">
    <source>
        <dbReference type="ARBA" id="ARBA00022729"/>
    </source>
</evidence>
<dbReference type="PANTHER" id="PTHR21666">
    <property type="entry name" value="PEPTIDASE-RELATED"/>
    <property type="match status" value="1"/>
</dbReference>
<feature type="domain" description="M23ase beta-sheet core" evidence="3">
    <location>
        <begin position="63"/>
        <end position="177"/>
    </location>
</feature>
<dbReference type="Pfam" id="PF01551">
    <property type="entry name" value="Peptidase_M23"/>
    <property type="match status" value="1"/>
</dbReference>
<dbReference type="EMBL" id="CP047166">
    <property type="protein sequence ID" value="QRF68017.1"/>
    <property type="molecule type" value="Genomic_DNA"/>
</dbReference>
<reference evidence="4 5" key="1">
    <citation type="submission" date="2019-12" db="EMBL/GenBank/DDBJ databases">
        <title>Complete Genome Sequence of a Quorum-Sensing Bacterium,Rhodobacteraceae bacterium C31, Isolated from a marine microalgae symbiotic bacteria.</title>
        <authorList>
            <person name="Zhang Y."/>
        </authorList>
    </citation>
    <scope>NUCLEOTIDE SEQUENCE [LARGE SCALE GENOMIC DNA]</scope>
    <source>
        <strain evidence="4 5">C31</strain>
    </source>
</reference>
<organism evidence="4 5">
    <name type="scientific">Ponticoccus alexandrii</name>
    <dbReference type="NCBI Taxonomy" id="1943633"/>
    <lineage>
        <taxon>Bacteria</taxon>
        <taxon>Pseudomonadati</taxon>
        <taxon>Pseudomonadota</taxon>
        <taxon>Alphaproteobacteria</taxon>
        <taxon>Rhodobacterales</taxon>
        <taxon>Roseobacteraceae</taxon>
        <taxon>Ponticoccus</taxon>
    </lineage>
</organism>
<sequence>MRRALLLFALAAALPARAQEPTLAWPVDCRIGQDCFIEDYVDQDPEPGRQRDFACGYNARDAHRGTDIALLSFDAIDEGVAVRAAAAGRVLRTRDSMADDRLMRGVTNQNACGNAVLIDHGGGWQTMYCHLRRGSVAVRPGEPVEPGTPLGLIGLSGQTNHPHLHLTVTKDGAVVDPFRPAADPGTCGEPGETLWQDPPTYVKTGLVTAGFSTAVPEFEAIRDGSARAEYGAPALPLVVYALMAFAQQGDVLELSAAGPKGEIFRHSVVIETTQNSSFQAYGRKAPPAGWPLGEYLGEALLTRDGTVIAHRFAHIDLRP</sequence>
<gene>
    <name evidence="4" type="ORF">GQA70_17910</name>
</gene>
<evidence type="ECO:0000256" key="2">
    <source>
        <dbReference type="SAM" id="SignalP"/>
    </source>
</evidence>
<dbReference type="InterPro" id="IPR011055">
    <property type="entry name" value="Dup_hybrid_motif"/>
</dbReference>
<dbReference type="Proteomes" id="UP000596387">
    <property type="component" value="Chromosome"/>
</dbReference>
<proteinExistence type="predicted"/>
<dbReference type="PANTHER" id="PTHR21666:SF289">
    <property type="entry name" value="L-ALA--D-GLU ENDOPEPTIDASE"/>
    <property type="match status" value="1"/>
</dbReference>
<protein>
    <submittedName>
        <fullName evidence="4">Peptidoglycan DD-metalloendopeptidase family protein</fullName>
    </submittedName>
</protein>
<name>A0ABX7FDU9_9RHOB</name>
<dbReference type="InterPro" id="IPR050570">
    <property type="entry name" value="Cell_wall_metabolism_enzyme"/>
</dbReference>
<dbReference type="Gene3D" id="2.70.70.10">
    <property type="entry name" value="Glucose Permease (Domain IIA)"/>
    <property type="match status" value="1"/>
</dbReference>
<evidence type="ECO:0000313" key="5">
    <source>
        <dbReference type="Proteomes" id="UP000596387"/>
    </source>
</evidence>
<feature type="chain" id="PRO_5045659025" evidence="2">
    <location>
        <begin position="19"/>
        <end position="319"/>
    </location>
</feature>
<dbReference type="InterPro" id="IPR016047">
    <property type="entry name" value="M23ase_b-sheet_dom"/>
</dbReference>
<keyword evidence="5" id="KW-1185">Reference proteome</keyword>
<keyword evidence="1 2" id="KW-0732">Signal</keyword>
<accession>A0ABX7FDU9</accession>
<evidence type="ECO:0000259" key="3">
    <source>
        <dbReference type="Pfam" id="PF01551"/>
    </source>
</evidence>